<evidence type="ECO:0008006" key="6">
    <source>
        <dbReference type="Google" id="ProtNLM"/>
    </source>
</evidence>
<evidence type="ECO:0000313" key="5">
    <source>
        <dbReference type="EMBL" id="WNB18242.1"/>
    </source>
</evidence>
<name>A0AA51ZWY1_9BACT</name>
<dbReference type="AlphaFoldDB" id="A0AA51ZWY1"/>
<dbReference type="EMBL" id="CP129968">
    <property type="protein sequence ID" value="WNB18242.1"/>
    <property type="molecule type" value="Genomic_DNA"/>
</dbReference>
<feature type="transmembrane region" description="Helical" evidence="4">
    <location>
        <begin position="53"/>
        <end position="71"/>
    </location>
</feature>
<feature type="transmembrane region" description="Helical" evidence="4">
    <location>
        <begin position="83"/>
        <end position="105"/>
    </location>
</feature>
<dbReference type="SUPFAM" id="SSF53474">
    <property type="entry name" value="alpha/beta-Hydrolases"/>
    <property type="match status" value="1"/>
</dbReference>
<dbReference type="RefSeq" id="WP_322347772.1">
    <property type="nucleotide sequence ID" value="NZ_CP129968.2"/>
</dbReference>
<keyword evidence="2" id="KW-0442">Lipid degradation</keyword>
<evidence type="ECO:0000256" key="2">
    <source>
        <dbReference type="ARBA" id="ARBA00022963"/>
    </source>
</evidence>
<dbReference type="PANTHER" id="PTHR10272">
    <property type="entry name" value="PLATELET-ACTIVATING FACTOR ACETYLHYDROLASE"/>
    <property type="match status" value="1"/>
</dbReference>
<keyword evidence="4" id="KW-0472">Membrane</keyword>
<keyword evidence="4" id="KW-1133">Transmembrane helix</keyword>
<dbReference type="GO" id="GO:0016042">
    <property type="term" value="P:lipid catabolic process"/>
    <property type="evidence" value="ECO:0007669"/>
    <property type="project" value="UniProtKB-KW"/>
</dbReference>
<proteinExistence type="predicted"/>
<protein>
    <recommendedName>
        <fullName evidence="6">Platelet-activating factor acetylhydrolase</fullName>
    </recommendedName>
</protein>
<sequence length="488" mass="55961">MRLFEIILLLSVTILPFIKRPLLQRIKSNYLVAILGSVLILHLLIEGVRWQMFPAYLLVVILVWRIKAVDITQKAKFSFLRGLGYFFMLIILSISWLLPIVLPVFDLPKPTGEYKVGSESFYVKTNLDELITEDPTDKRELMVKVWYPVQTEKEELEAERYVDQASREGFATKYGLPASALNYLDQVETFVYKNAQVADGKFPVILFSHGYGSKATAYYALLTELASHGYVIINMNHTYESLGVTFPDGRKKYFDYDYQRKISAHFMEKMGPVIEAFKDSLSYDQRHPIVRDAIQDYFEGHIQDRWAKDMFYITNLLNDWNNEGLLKGKLDLDRIGALGHSVGGGTAGNLAMKDNRIKAAVNLDGIQWGKKIDTVYHVPYLYVSADWPADHEDINSHIYKKKSTDYFYETKLLKSAHANFMDIPFMVTLNSVAGTGEINPYLGNRIITELTISFFDRHLRGIETKGPERVAAEYDLLEMEIFKGDSLL</sequence>
<evidence type="ECO:0000256" key="4">
    <source>
        <dbReference type="SAM" id="Phobius"/>
    </source>
</evidence>
<reference evidence="5" key="1">
    <citation type="submission" date="2023-08" db="EMBL/GenBank/DDBJ databases">
        <title>Comparative genomics and taxonomic characterization of three novel marine species of genus Marivirga.</title>
        <authorList>
            <person name="Muhammad N."/>
            <person name="Kim S.-G."/>
        </authorList>
    </citation>
    <scope>NUCLEOTIDE SEQUENCE</scope>
    <source>
        <strain evidence="5">BKB1-2</strain>
    </source>
</reference>
<feature type="transmembrane region" description="Helical" evidence="4">
    <location>
        <begin position="30"/>
        <end position="47"/>
    </location>
</feature>
<keyword evidence="3" id="KW-0443">Lipid metabolism</keyword>
<evidence type="ECO:0000256" key="1">
    <source>
        <dbReference type="ARBA" id="ARBA00022801"/>
    </source>
</evidence>
<keyword evidence="4" id="KW-0812">Transmembrane</keyword>
<gene>
    <name evidence="5" type="ORF">QYS47_29655</name>
</gene>
<keyword evidence="1" id="KW-0378">Hydrolase</keyword>
<dbReference type="Pfam" id="PF03403">
    <property type="entry name" value="PAF-AH_p_II"/>
    <property type="match status" value="1"/>
</dbReference>
<dbReference type="GO" id="GO:0003847">
    <property type="term" value="F:1-alkyl-2-acetylglycerophosphocholine esterase activity"/>
    <property type="evidence" value="ECO:0007669"/>
    <property type="project" value="TreeGrafter"/>
</dbReference>
<dbReference type="Gene3D" id="3.40.50.1820">
    <property type="entry name" value="alpha/beta hydrolase"/>
    <property type="match status" value="1"/>
</dbReference>
<accession>A0AA51ZWY1</accession>
<organism evidence="5">
    <name type="scientific">Marivirga arenosa</name>
    <dbReference type="NCBI Taxonomy" id="3059076"/>
    <lineage>
        <taxon>Bacteria</taxon>
        <taxon>Pseudomonadati</taxon>
        <taxon>Bacteroidota</taxon>
        <taxon>Cytophagia</taxon>
        <taxon>Cytophagales</taxon>
        <taxon>Marivirgaceae</taxon>
        <taxon>Marivirga</taxon>
    </lineage>
</organism>
<dbReference type="KEGG" id="marp:QYS47_29655"/>
<evidence type="ECO:0000256" key="3">
    <source>
        <dbReference type="ARBA" id="ARBA00023098"/>
    </source>
</evidence>
<dbReference type="PANTHER" id="PTHR10272:SF0">
    <property type="entry name" value="PLATELET-ACTIVATING FACTOR ACETYLHYDROLASE"/>
    <property type="match status" value="1"/>
</dbReference>
<dbReference type="Proteomes" id="UP001232019">
    <property type="component" value="Chromosome"/>
</dbReference>
<dbReference type="InterPro" id="IPR029058">
    <property type="entry name" value="AB_hydrolase_fold"/>
</dbReference>